<evidence type="ECO:0000313" key="3">
    <source>
        <dbReference type="Proteomes" id="UP000012073"/>
    </source>
</evidence>
<organism evidence="2 3">
    <name type="scientific">Chondrus crispus</name>
    <name type="common">Carrageen Irish moss</name>
    <name type="synonym">Polymorpha crispa</name>
    <dbReference type="NCBI Taxonomy" id="2769"/>
    <lineage>
        <taxon>Eukaryota</taxon>
        <taxon>Rhodophyta</taxon>
        <taxon>Florideophyceae</taxon>
        <taxon>Rhodymeniophycidae</taxon>
        <taxon>Gigartinales</taxon>
        <taxon>Gigartinaceae</taxon>
        <taxon>Chondrus</taxon>
    </lineage>
</organism>
<dbReference type="RefSeq" id="XP_005711218.1">
    <property type="nucleotide sequence ID" value="XM_005711161.1"/>
</dbReference>
<gene>
    <name evidence="2" type="ORF">CHC_T00000902001</name>
</gene>
<keyword evidence="1" id="KW-1133">Transmembrane helix</keyword>
<keyword evidence="1" id="KW-0812">Transmembrane</keyword>
<protein>
    <submittedName>
        <fullName evidence="2">Uncharacterized protein</fullName>
    </submittedName>
</protein>
<evidence type="ECO:0000313" key="2">
    <source>
        <dbReference type="EMBL" id="CDF40924.1"/>
    </source>
</evidence>
<name>R7QS25_CHOCR</name>
<dbReference type="GeneID" id="17318935"/>
<reference evidence="3" key="1">
    <citation type="journal article" date="2013" name="Proc. Natl. Acad. Sci. U.S.A.">
        <title>Genome structure and metabolic features in the red seaweed Chondrus crispus shed light on evolution of the Archaeplastida.</title>
        <authorList>
            <person name="Collen J."/>
            <person name="Porcel B."/>
            <person name="Carre W."/>
            <person name="Ball S.G."/>
            <person name="Chaparro C."/>
            <person name="Tonon T."/>
            <person name="Barbeyron T."/>
            <person name="Michel G."/>
            <person name="Noel B."/>
            <person name="Valentin K."/>
            <person name="Elias M."/>
            <person name="Artiguenave F."/>
            <person name="Arun A."/>
            <person name="Aury J.M."/>
            <person name="Barbosa-Neto J.F."/>
            <person name="Bothwell J.H."/>
            <person name="Bouget F.Y."/>
            <person name="Brillet L."/>
            <person name="Cabello-Hurtado F."/>
            <person name="Capella-Gutierrez S."/>
            <person name="Charrier B."/>
            <person name="Cladiere L."/>
            <person name="Cock J.M."/>
            <person name="Coelho S.M."/>
            <person name="Colleoni C."/>
            <person name="Czjzek M."/>
            <person name="Da Silva C."/>
            <person name="Delage L."/>
            <person name="Denoeud F."/>
            <person name="Deschamps P."/>
            <person name="Dittami S.M."/>
            <person name="Gabaldon T."/>
            <person name="Gachon C.M."/>
            <person name="Groisillier A."/>
            <person name="Herve C."/>
            <person name="Jabbari K."/>
            <person name="Katinka M."/>
            <person name="Kloareg B."/>
            <person name="Kowalczyk N."/>
            <person name="Labadie K."/>
            <person name="Leblanc C."/>
            <person name="Lopez P.J."/>
            <person name="McLachlan D.H."/>
            <person name="Meslet-Cladiere L."/>
            <person name="Moustafa A."/>
            <person name="Nehr Z."/>
            <person name="Nyvall Collen P."/>
            <person name="Panaud O."/>
            <person name="Partensky F."/>
            <person name="Poulain J."/>
            <person name="Rensing S.A."/>
            <person name="Rousvoal S."/>
            <person name="Samson G."/>
            <person name="Symeonidi A."/>
            <person name="Weissenbach J."/>
            <person name="Zambounis A."/>
            <person name="Wincker P."/>
            <person name="Boyen C."/>
        </authorList>
    </citation>
    <scope>NUCLEOTIDE SEQUENCE [LARGE SCALE GENOMIC DNA]</scope>
    <source>
        <strain evidence="3">cv. Stackhouse</strain>
    </source>
</reference>
<dbReference type="EMBL" id="HG002271">
    <property type="protein sequence ID" value="CDF40924.1"/>
    <property type="molecule type" value="Genomic_DNA"/>
</dbReference>
<dbReference type="Gramene" id="CDF40924">
    <property type="protein sequence ID" value="CDF40924"/>
    <property type="gene ID" value="CHC_T00000902001"/>
</dbReference>
<evidence type="ECO:0000256" key="1">
    <source>
        <dbReference type="SAM" id="Phobius"/>
    </source>
</evidence>
<sequence>MFGSYRRPEHITPSSPDRLDGRAYLLNTIVKAVGFLLITFLFHPPRYSFHKMFPCIMAEFIFQQVRRPFVIFNPSDTCQLL</sequence>
<keyword evidence="3" id="KW-1185">Reference proteome</keyword>
<accession>R7QS25</accession>
<proteinExistence type="predicted"/>
<dbReference type="Proteomes" id="UP000012073">
    <property type="component" value="Unassembled WGS sequence"/>
</dbReference>
<dbReference type="AlphaFoldDB" id="R7QS25"/>
<dbReference type="KEGG" id="ccp:CHC_T00000902001"/>
<feature type="transmembrane region" description="Helical" evidence="1">
    <location>
        <begin position="23"/>
        <end position="42"/>
    </location>
</feature>
<keyword evidence="1" id="KW-0472">Membrane</keyword>